<feature type="compositionally biased region" description="Low complexity" evidence="1">
    <location>
        <begin position="48"/>
        <end position="62"/>
    </location>
</feature>
<name>A0ABV6UD02_9ACTN</name>
<organism evidence="2 3">
    <name type="scientific">Sphaerimonospora cavernae</name>
    <dbReference type="NCBI Taxonomy" id="1740611"/>
    <lineage>
        <taxon>Bacteria</taxon>
        <taxon>Bacillati</taxon>
        <taxon>Actinomycetota</taxon>
        <taxon>Actinomycetes</taxon>
        <taxon>Streptosporangiales</taxon>
        <taxon>Streptosporangiaceae</taxon>
        <taxon>Sphaerimonospora</taxon>
    </lineage>
</organism>
<gene>
    <name evidence="2" type="ORF">ACFHYQ_27655</name>
</gene>
<evidence type="ECO:0000313" key="2">
    <source>
        <dbReference type="EMBL" id="MFC0866079.1"/>
    </source>
</evidence>
<feature type="region of interest" description="Disordered" evidence="1">
    <location>
        <begin position="36"/>
        <end position="68"/>
    </location>
</feature>
<evidence type="ECO:0000313" key="3">
    <source>
        <dbReference type="Proteomes" id="UP001589870"/>
    </source>
</evidence>
<sequence length="68" mass="7392">MLGERIDELIHPYRTTERTAQDAPTGARLAEFHLRMFPRAPRGPGREPTASPAPSRANRPSPEGGGSV</sequence>
<comment type="caution">
    <text evidence="2">The sequence shown here is derived from an EMBL/GenBank/DDBJ whole genome shotgun (WGS) entry which is preliminary data.</text>
</comment>
<reference evidence="2 3" key="1">
    <citation type="submission" date="2024-09" db="EMBL/GenBank/DDBJ databases">
        <authorList>
            <person name="Sun Q."/>
            <person name="Mori K."/>
        </authorList>
    </citation>
    <scope>NUCLEOTIDE SEQUENCE [LARGE SCALE GENOMIC DNA]</scope>
    <source>
        <strain evidence="2 3">TBRC 1851</strain>
    </source>
</reference>
<dbReference type="Proteomes" id="UP001589870">
    <property type="component" value="Unassembled WGS sequence"/>
</dbReference>
<evidence type="ECO:0000256" key="1">
    <source>
        <dbReference type="SAM" id="MobiDB-lite"/>
    </source>
</evidence>
<dbReference type="RefSeq" id="WP_394304081.1">
    <property type="nucleotide sequence ID" value="NZ_JBHMQT010000065.1"/>
</dbReference>
<protein>
    <submittedName>
        <fullName evidence="2">Uncharacterized protein</fullName>
    </submittedName>
</protein>
<dbReference type="EMBL" id="JBHMQT010000065">
    <property type="protein sequence ID" value="MFC0866079.1"/>
    <property type="molecule type" value="Genomic_DNA"/>
</dbReference>
<proteinExistence type="predicted"/>
<keyword evidence="3" id="KW-1185">Reference proteome</keyword>
<accession>A0ABV6UD02</accession>